<feature type="region of interest" description="Disordered" evidence="1">
    <location>
        <begin position="232"/>
        <end position="251"/>
    </location>
</feature>
<dbReference type="AlphaFoldDB" id="A0A0M9VQ20"/>
<evidence type="ECO:0000313" key="2">
    <source>
        <dbReference type="EMBL" id="KOS15002.1"/>
    </source>
</evidence>
<proteinExistence type="predicted"/>
<dbReference type="GO" id="GO:0000340">
    <property type="term" value="F:RNA 7-methylguanosine cap binding"/>
    <property type="evidence" value="ECO:0007669"/>
    <property type="project" value="InterPro"/>
</dbReference>
<feature type="compositionally biased region" description="Polar residues" evidence="1">
    <location>
        <begin position="237"/>
        <end position="246"/>
    </location>
</feature>
<evidence type="ECO:0000256" key="1">
    <source>
        <dbReference type="SAM" id="MobiDB-lite"/>
    </source>
</evidence>
<evidence type="ECO:0000313" key="3">
    <source>
        <dbReference type="Proteomes" id="UP000037751"/>
    </source>
</evidence>
<dbReference type="Proteomes" id="UP000037751">
    <property type="component" value="Unassembled WGS sequence"/>
</dbReference>
<dbReference type="GO" id="GO:0005634">
    <property type="term" value="C:nucleus"/>
    <property type="evidence" value="ECO:0007669"/>
    <property type="project" value="TreeGrafter"/>
</dbReference>
<dbReference type="InterPro" id="IPR019416">
    <property type="entry name" value="NCBP3"/>
</dbReference>
<dbReference type="EMBL" id="LGAV01000003">
    <property type="protein sequence ID" value="KOS15002.1"/>
    <property type="molecule type" value="Genomic_DNA"/>
</dbReference>
<feature type="compositionally biased region" description="Basic residues" evidence="1">
    <location>
        <begin position="273"/>
        <end position="285"/>
    </location>
</feature>
<feature type="compositionally biased region" description="Basic and acidic residues" evidence="1">
    <location>
        <begin position="299"/>
        <end position="336"/>
    </location>
</feature>
<comment type="caution">
    <text evidence="2">The sequence shown here is derived from an EMBL/GenBank/DDBJ whole genome shotgun (WGS) entry which is preliminary data.</text>
</comment>
<dbReference type="VEuPathDB" id="FungiDB:Malapachy_1273"/>
<dbReference type="GO" id="GO:0003729">
    <property type="term" value="F:mRNA binding"/>
    <property type="evidence" value="ECO:0007669"/>
    <property type="project" value="InterPro"/>
</dbReference>
<reference evidence="2 3" key="1">
    <citation type="submission" date="2015-07" db="EMBL/GenBank/DDBJ databases">
        <title>Draft Genome Sequence of Malassezia furfur CBS1878 and Malassezia pachydermatis CBS1879.</title>
        <authorList>
            <person name="Triana S."/>
            <person name="Ohm R."/>
            <person name="Gonzalez A."/>
            <person name="DeCock H."/>
            <person name="Restrepo S."/>
            <person name="Celis A."/>
        </authorList>
    </citation>
    <scope>NUCLEOTIDE SEQUENCE [LARGE SCALE GENOMIC DNA]</scope>
    <source>
        <strain evidence="2 3">CBS 1879</strain>
    </source>
</reference>
<dbReference type="GeneID" id="28727653"/>
<organism evidence="2 3">
    <name type="scientific">Malassezia pachydermatis</name>
    <dbReference type="NCBI Taxonomy" id="77020"/>
    <lineage>
        <taxon>Eukaryota</taxon>
        <taxon>Fungi</taxon>
        <taxon>Dikarya</taxon>
        <taxon>Basidiomycota</taxon>
        <taxon>Ustilaginomycotina</taxon>
        <taxon>Malasseziomycetes</taxon>
        <taxon>Malasseziales</taxon>
        <taxon>Malasseziaceae</taxon>
        <taxon>Malassezia</taxon>
    </lineage>
</organism>
<dbReference type="RefSeq" id="XP_017992634.1">
    <property type="nucleotide sequence ID" value="XM_018135778.1"/>
</dbReference>
<dbReference type="OrthoDB" id="422106at2759"/>
<dbReference type="PANTHER" id="PTHR16291:SF0">
    <property type="entry name" value="NUCLEAR CAP-BINDING PROTEIN SUBUNIT 3"/>
    <property type="match status" value="1"/>
</dbReference>
<protein>
    <submittedName>
        <fullName evidence="2">Uncharacterized protein</fullName>
    </submittedName>
</protein>
<feature type="compositionally biased region" description="Acidic residues" evidence="1">
    <location>
        <begin position="28"/>
        <end position="39"/>
    </location>
</feature>
<gene>
    <name evidence="2" type="ORF">Malapachy_1273</name>
</gene>
<dbReference type="Pfam" id="PF10309">
    <property type="entry name" value="NCBP3"/>
    <property type="match status" value="1"/>
</dbReference>
<name>A0A0M9VQ20_9BASI</name>
<accession>A0A0M9VQ20</accession>
<keyword evidence="3" id="KW-1185">Reference proteome</keyword>
<feature type="region of interest" description="Disordered" evidence="1">
    <location>
        <begin position="1"/>
        <end position="60"/>
    </location>
</feature>
<dbReference type="PANTHER" id="PTHR16291">
    <property type="entry name" value="NUCLEAR CAP-BINDING PROTEIN SUBUNIT 3"/>
    <property type="match status" value="1"/>
</dbReference>
<sequence length="352" mass="40560">MDSALTDVPMEGEEAPKRIFYNMPDEMVGAEEDIEEEELPPAPIKEKPDTGVPPPAPSVDAHDALRVDALHLEGEPINQLSTSRLMAYVAYSGTHAKGIEWINDTRCVIVFDSYEHALQGLERLCYDPWEETRFPEDVANENKDVLLRPCLAMAFPTKLYNAMEQETASELPALQSQLDEARAKLESAAEPMPEIYRDMEMEEMERKIFSRDHRRMKQLRQPLWVRFALQHHDTKSPRSASKSNWYRQHGRGAGKEVVTRLLDVGDVAWSRRRRRNRGGDRKRRDRPQDYEEDYTPLSLRDRIGGVRRDRDWDDDDAGRLVRDRSASPDRGSDVRIRGRGSAYAPRSRGWDS</sequence>
<feature type="region of interest" description="Disordered" evidence="1">
    <location>
        <begin position="273"/>
        <end position="352"/>
    </location>
</feature>